<dbReference type="AlphaFoldDB" id="A0A1A9VCU5"/>
<dbReference type="Proteomes" id="UP000078200">
    <property type="component" value="Unassembled WGS sequence"/>
</dbReference>
<dbReference type="EnsemblMetazoa" id="GAUT033186-RA">
    <property type="protein sequence ID" value="GAUT033186-PA"/>
    <property type="gene ID" value="GAUT033186"/>
</dbReference>
<reference evidence="1" key="1">
    <citation type="submission" date="2020-05" db="UniProtKB">
        <authorList>
            <consortium name="EnsemblMetazoa"/>
        </authorList>
    </citation>
    <scope>IDENTIFICATION</scope>
    <source>
        <strain evidence="1">TTRI</strain>
    </source>
</reference>
<keyword evidence="2" id="KW-1185">Reference proteome</keyword>
<proteinExistence type="predicted"/>
<name>A0A1A9VCU5_GLOAU</name>
<evidence type="ECO:0000313" key="2">
    <source>
        <dbReference type="Proteomes" id="UP000078200"/>
    </source>
</evidence>
<accession>A0A1A9VCU5</accession>
<dbReference type="VEuPathDB" id="VectorBase:GAUT033186"/>
<sequence>MFREISHTDQQSVAKTVTSITLDADNNKGLTCRQTYIDDPIILKDVHMEQNNFDNTVPLTSDSLPALKCHNSVASHSTQRVMCGDSSMTSEMDVAAAEFANEYFNIKTFAQNSLSDNSAFNFPDNLNS</sequence>
<protein>
    <submittedName>
        <fullName evidence="1">Uncharacterized protein</fullName>
    </submittedName>
</protein>
<dbReference type="STRING" id="7395.A0A1A9VCU5"/>
<evidence type="ECO:0000313" key="1">
    <source>
        <dbReference type="EnsemblMetazoa" id="GAUT033186-PA"/>
    </source>
</evidence>
<organism evidence="1 2">
    <name type="scientific">Glossina austeni</name>
    <name type="common">Savannah tsetse fly</name>
    <dbReference type="NCBI Taxonomy" id="7395"/>
    <lineage>
        <taxon>Eukaryota</taxon>
        <taxon>Metazoa</taxon>
        <taxon>Ecdysozoa</taxon>
        <taxon>Arthropoda</taxon>
        <taxon>Hexapoda</taxon>
        <taxon>Insecta</taxon>
        <taxon>Pterygota</taxon>
        <taxon>Neoptera</taxon>
        <taxon>Endopterygota</taxon>
        <taxon>Diptera</taxon>
        <taxon>Brachycera</taxon>
        <taxon>Muscomorpha</taxon>
        <taxon>Hippoboscoidea</taxon>
        <taxon>Glossinidae</taxon>
        <taxon>Glossina</taxon>
    </lineage>
</organism>